<sequence>MSGHRPERLAELIKKEVSDLLQKDIKDPRIGFVTVTDVEVSGDLRHAKIFVSILNGDKEETMAGLEATTGFVRKELGKRIRLRHVPEVIFRYDNAIETGTRVFKILEEINQDKKDGIDELEED</sequence>
<keyword evidence="2" id="KW-0963">Cytoplasm</keyword>
<organism evidence="3 4">
    <name type="scientific">Orenia metallireducens</name>
    <dbReference type="NCBI Taxonomy" id="1413210"/>
    <lineage>
        <taxon>Bacteria</taxon>
        <taxon>Bacillati</taxon>
        <taxon>Bacillota</taxon>
        <taxon>Clostridia</taxon>
        <taxon>Halanaerobiales</taxon>
        <taxon>Halobacteroidaceae</taxon>
        <taxon>Orenia</taxon>
    </lineage>
</organism>
<comment type="caution">
    <text evidence="3">The sequence shown here is derived from an EMBL/GenBank/DDBJ whole genome shotgun (WGS) entry which is preliminary data.</text>
</comment>
<name>A0A1C0AA32_9FIRM</name>
<dbReference type="AlphaFoldDB" id="A0A1C0AA32"/>
<dbReference type="PANTHER" id="PTHR33515">
    <property type="entry name" value="RIBOSOME-BINDING FACTOR A, CHLOROPLASTIC-RELATED"/>
    <property type="match status" value="1"/>
</dbReference>
<dbReference type="PANTHER" id="PTHR33515:SF1">
    <property type="entry name" value="RIBOSOME-BINDING FACTOR A, CHLOROPLASTIC-RELATED"/>
    <property type="match status" value="1"/>
</dbReference>
<comment type="subcellular location">
    <subcellularLocation>
        <location evidence="2">Cytoplasm</location>
    </subcellularLocation>
</comment>
<evidence type="ECO:0000256" key="2">
    <source>
        <dbReference type="HAMAP-Rule" id="MF_00003"/>
    </source>
</evidence>
<dbReference type="SUPFAM" id="SSF89919">
    <property type="entry name" value="Ribosome-binding factor A, RbfA"/>
    <property type="match status" value="1"/>
</dbReference>
<dbReference type="RefSeq" id="WP_068716717.1">
    <property type="nucleotide sequence ID" value="NZ_LWDV01000008.1"/>
</dbReference>
<dbReference type="Proteomes" id="UP000093514">
    <property type="component" value="Unassembled WGS sequence"/>
</dbReference>
<dbReference type="GO" id="GO:0005829">
    <property type="term" value="C:cytosol"/>
    <property type="evidence" value="ECO:0007669"/>
    <property type="project" value="TreeGrafter"/>
</dbReference>
<keyword evidence="4" id="KW-1185">Reference proteome</keyword>
<comment type="subunit">
    <text evidence="2">Monomer. Binds 30S ribosomal subunits, but not 50S ribosomal subunits or 70S ribosomes.</text>
</comment>
<dbReference type="InterPro" id="IPR015946">
    <property type="entry name" value="KH_dom-like_a/b"/>
</dbReference>
<proteinExistence type="inferred from homology"/>
<dbReference type="EMBL" id="LWDV01000008">
    <property type="protein sequence ID" value="OCL27135.1"/>
    <property type="molecule type" value="Genomic_DNA"/>
</dbReference>
<comment type="function">
    <text evidence="2">One of several proteins that assist in the late maturation steps of the functional core of the 30S ribosomal subunit. Associates with free 30S ribosomal subunits (but not with 30S subunits that are part of 70S ribosomes or polysomes). Required for efficient processing of 16S rRNA. May interact with the 5'-terminal helix region of 16S rRNA.</text>
</comment>
<reference evidence="3 4" key="2">
    <citation type="submission" date="2016-08" db="EMBL/GenBank/DDBJ databases">
        <title>Orenia metallireducens sp. nov. strain Z6, a Novel Metal-reducing Firmicute from the Deep Subsurface.</title>
        <authorList>
            <person name="Maxim B.I."/>
            <person name="Kenneth K."/>
            <person name="Flynn T.M."/>
            <person name="Oloughlin E.J."/>
            <person name="Locke R.A."/>
            <person name="Weber J.R."/>
            <person name="Egan S.M."/>
            <person name="Mackie R.I."/>
            <person name="Cann I.K."/>
        </authorList>
    </citation>
    <scope>NUCLEOTIDE SEQUENCE [LARGE SCALE GENOMIC DNA]</scope>
    <source>
        <strain evidence="3 4">Z6</strain>
    </source>
</reference>
<dbReference type="GO" id="GO:0043024">
    <property type="term" value="F:ribosomal small subunit binding"/>
    <property type="evidence" value="ECO:0007669"/>
    <property type="project" value="TreeGrafter"/>
</dbReference>
<dbReference type="Gene3D" id="3.30.300.20">
    <property type="match status" value="1"/>
</dbReference>
<dbReference type="HAMAP" id="MF_00003">
    <property type="entry name" value="RbfA"/>
    <property type="match status" value="1"/>
</dbReference>
<reference evidence="4" key="1">
    <citation type="submission" date="2016-07" db="EMBL/GenBank/DDBJ databases">
        <authorList>
            <person name="Florea S."/>
            <person name="Webb J.S."/>
            <person name="Jaromczyk J."/>
            <person name="Schardl C.L."/>
        </authorList>
    </citation>
    <scope>NUCLEOTIDE SEQUENCE [LARGE SCALE GENOMIC DNA]</scope>
    <source>
        <strain evidence="4">Z6</strain>
    </source>
</reference>
<dbReference type="Pfam" id="PF02033">
    <property type="entry name" value="RBFA"/>
    <property type="match status" value="1"/>
</dbReference>
<protein>
    <recommendedName>
        <fullName evidence="2">Ribosome-binding factor A</fullName>
    </recommendedName>
</protein>
<gene>
    <name evidence="2" type="primary">rbfA</name>
    <name evidence="3" type="ORF">U472_06540</name>
</gene>
<dbReference type="InterPro" id="IPR000238">
    <property type="entry name" value="RbfA"/>
</dbReference>
<accession>A0A1C0AA32</accession>
<dbReference type="InterPro" id="IPR020053">
    <property type="entry name" value="Ribosome-bd_factorA_CS"/>
</dbReference>
<evidence type="ECO:0000313" key="4">
    <source>
        <dbReference type="Proteomes" id="UP000093514"/>
    </source>
</evidence>
<dbReference type="GO" id="GO:0030490">
    <property type="term" value="P:maturation of SSU-rRNA"/>
    <property type="evidence" value="ECO:0007669"/>
    <property type="project" value="UniProtKB-UniRule"/>
</dbReference>
<keyword evidence="1 2" id="KW-0690">Ribosome biogenesis</keyword>
<comment type="similarity">
    <text evidence="2">Belongs to the RbfA family.</text>
</comment>
<dbReference type="NCBIfam" id="TIGR00082">
    <property type="entry name" value="rbfA"/>
    <property type="match status" value="1"/>
</dbReference>
<evidence type="ECO:0000313" key="3">
    <source>
        <dbReference type="EMBL" id="OCL27135.1"/>
    </source>
</evidence>
<dbReference type="PROSITE" id="PS01319">
    <property type="entry name" value="RBFA"/>
    <property type="match status" value="1"/>
</dbReference>
<dbReference type="OrthoDB" id="307788at2"/>
<dbReference type="InterPro" id="IPR023799">
    <property type="entry name" value="RbfA_dom_sf"/>
</dbReference>
<evidence type="ECO:0000256" key="1">
    <source>
        <dbReference type="ARBA" id="ARBA00022517"/>
    </source>
</evidence>